<evidence type="ECO:0000313" key="1">
    <source>
        <dbReference type="EMBL" id="MBB6451963.1"/>
    </source>
</evidence>
<evidence type="ECO:0000313" key="2">
    <source>
        <dbReference type="Proteomes" id="UP000581688"/>
    </source>
</evidence>
<keyword evidence="2" id="KW-1185">Reference proteome</keyword>
<reference evidence="1 2" key="1">
    <citation type="submission" date="2020-08" db="EMBL/GenBank/DDBJ databases">
        <title>Genomic Encyclopedia of Type Strains, Phase IV (KMG-IV): sequencing the most valuable type-strain genomes for metagenomic binning, comparative biology and taxonomic classification.</title>
        <authorList>
            <person name="Goeker M."/>
        </authorList>
    </citation>
    <scope>NUCLEOTIDE SEQUENCE [LARGE SCALE GENOMIC DNA]</scope>
    <source>
        <strain evidence="1 2">DSM 19612</strain>
    </source>
</reference>
<dbReference type="AlphaFoldDB" id="A0A841Q1D2"/>
<gene>
    <name evidence="1" type="ORF">HNQ94_000384</name>
</gene>
<protein>
    <submittedName>
        <fullName evidence="1">Uncharacterized protein</fullName>
    </submittedName>
</protein>
<proteinExistence type="predicted"/>
<sequence>MKFYLYYDGLDLFTDVTELVMNRYYSSHSVSLRPVYIAIKNEYRANQVFVTSDKSKLPHEIQALRALLKVKNI</sequence>
<dbReference type="EMBL" id="JACHGH010000001">
    <property type="protein sequence ID" value="MBB6451963.1"/>
    <property type="molecule type" value="Genomic_DNA"/>
</dbReference>
<accession>A0A841Q1D2</accession>
<comment type="caution">
    <text evidence="1">The sequence shown here is derived from an EMBL/GenBank/DDBJ whole genome shotgun (WGS) entry which is preliminary data.</text>
</comment>
<name>A0A841Q1D2_9BACI</name>
<dbReference type="RefSeq" id="WP_174494477.1">
    <property type="nucleotide sequence ID" value="NZ_CADDWK010000001.1"/>
</dbReference>
<organism evidence="1 2">
    <name type="scientific">Salirhabdus euzebyi</name>
    <dbReference type="NCBI Taxonomy" id="394506"/>
    <lineage>
        <taxon>Bacteria</taxon>
        <taxon>Bacillati</taxon>
        <taxon>Bacillota</taxon>
        <taxon>Bacilli</taxon>
        <taxon>Bacillales</taxon>
        <taxon>Bacillaceae</taxon>
        <taxon>Salirhabdus</taxon>
    </lineage>
</organism>
<dbReference type="Proteomes" id="UP000581688">
    <property type="component" value="Unassembled WGS sequence"/>
</dbReference>